<dbReference type="PROSITE" id="PS51671">
    <property type="entry name" value="ACT"/>
    <property type="match status" value="2"/>
</dbReference>
<dbReference type="InterPro" id="IPR045865">
    <property type="entry name" value="ACT-like_dom_sf"/>
</dbReference>
<evidence type="ECO:0000313" key="9">
    <source>
        <dbReference type="Proteomes" id="UP000182264"/>
    </source>
</evidence>
<keyword evidence="9" id="KW-1185">Reference proteome</keyword>
<evidence type="ECO:0000256" key="6">
    <source>
        <dbReference type="ARBA" id="ARBA00023268"/>
    </source>
</evidence>
<keyword evidence="2" id="KW-0548">Nucleotidyltransferase</keyword>
<dbReference type="GO" id="GO:0008882">
    <property type="term" value="F:[glutamate-ammonia-ligase] adenylyltransferase activity"/>
    <property type="evidence" value="ECO:0007669"/>
    <property type="project" value="InterPro"/>
</dbReference>
<protein>
    <recommendedName>
        <fullName evidence="7">ACT domain-containing protein</fullName>
    </recommendedName>
</protein>
<keyword evidence="6" id="KW-0511">Multifunctional enzyme</keyword>
<keyword evidence="5" id="KW-0460">Magnesium</keyword>
<dbReference type="KEGG" id="pace:A6070_05595"/>
<dbReference type="Pfam" id="PF03710">
    <property type="entry name" value="GlnE"/>
    <property type="match status" value="1"/>
</dbReference>
<dbReference type="Gene3D" id="1.20.120.330">
    <property type="entry name" value="Nucleotidyltransferases domain 2"/>
    <property type="match status" value="1"/>
</dbReference>
<dbReference type="SUPFAM" id="SSF81301">
    <property type="entry name" value="Nucleotidyltransferase"/>
    <property type="match status" value="1"/>
</dbReference>
<gene>
    <name evidence="8" type="ORF">A7E75_11565</name>
</gene>
<dbReference type="GO" id="GO:0005524">
    <property type="term" value="F:ATP binding"/>
    <property type="evidence" value="ECO:0007669"/>
    <property type="project" value="UniProtKB-KW"/>
</dbReference>
<evidence type="ECO:0000256" key="1">
    <source>
        <dbReference type="ARBA" id="ARBA00022679"/>
    </source>
</evidence>
<evidence type="ECO:0000256" key="2">
    <source>
        <dbReference type="ARBA" id="ARBA00022695"/>
    </source>
</evidence>
<proteinExistence type="predicted"/>
<organism evidence="8 9">
    <name type="scientific">Syntrophotalea acetylenica</name>
    <name type="common">Pelobacter acetylenicus</name>
    <dbReference type="NCBI Taxonomy" id="29542"/>
    <lineage>
        <taxon>Bacteria</taxon>
        <taxon>Pseudomonadati</taxon>
        <taxon>Thermodesulfobacteriota</taxon>
        <taxon>Desulfuromonadia</taxon>
        <taxon>Desulfuromonadales</taxon>
        <taxon>Syntrophotaleaceae</taxon>
        <taxon>Syntrophotalea</taxon>
    </lineage>
</organism>
<reference evidence="8 9" key="1">
    <citation type="journal article" date="2017" name="Genome Announc.">
        <title>Complete Genome Sequences of Two Acetylene-Fermenting Pelobacter acetylenicus Strains.</title>
        <authorList>
            <person name="Sutton J.M."/>
            <person name="Baesman S.M."/>
            <person name="Fierst J.L."/>
            <person name="Poret-Peterson A.T."/>
            <person name="Oremland R.S."/>
            <person name="Dunlap D.S."/>
            <person name="Akob D.M."/>
        </authorList>
    </citation>
    <scope>NUCLEOTIDE SEQUENCE [LARGE SCALE GENOMIC DNA]</scope>
    <source>
        <strain evidence="8 9">DSM 3247</strain>
    </source>
</reference>
<keyword evidence="4" id="KW-0067">ATP-binding</keyword>
<dbReference type="GO" id="GO:0000820">
    <property type="term" value="P:regulation of glutamine family amino acid metabolic process"/>
    <property type="evidence" value="ECO:0007669"/>
    <property type="project" value="TreeGrafter"/>
</dbReference>
<keyword evidence="1" id="KW-0808">Transferase</keyword>
<dbReference type="Pfam" id="PF08335">
    <property type="entry name" value="GlnD_UR_UTase"/>
    <property type="match status" value="1"/>
</dbReference>
<evidence type="ECO:0000256" key="4">
    <source>
        <dbReference type="ARBA" id="ARBA00022840"/>
    </source>
</evidence>
<dbReference type="STRING" id="29542.A6070_05595"/>
<dbReference type="GO" id="GO:0005829">
    <property type="term" value="C:cytosol"/>
    <property type="evidence" value="ECO:0007669"/>
    <property type="project" value="TreeGrafter"/>
</dbReference>
<dbReference type="Proteomes" id="UP000182264">
    <property type="component" value="Chromosome"/>
</dbReference>
<dbReference type="EMBL" id="CP015518">
    <property type="protein sequence ID" value="APG25585.1"/>
    <property type="molecule type" value="Genomic_DNA"/>
</dbReference>
<dbReference type="AlphaFoldDB" id="A0A1L3GI69"/>
<dbReference type="RefSeq" id="WP_072287425.1">
    <property type="nucleotide sequence ID" value="NZ_CP015455.1"/>
</dbReference>
<dbReference type="Gene3D" id="3.30.460.10">
    <property type="entry name" value="Beta Polymerase, domain 2"/>
    <property type="match status" value="1"/>
</dbReference>
<sequence length="687" mass="77754">MASDLLKNTTFKPFEHLLKQVRQAQDLAFEDNATSGHLRKIALSTTDKEGLLSVIAGLLTAHGADIHSADITTLRFSPEPTDPASCPKAIILDVFILSLPENQVMGKLREDLENLNREMAQNGIEAIRDSLIDKVASAIASRAPSNEQLLPVDIAIDNDLSDADTIINIISRDIPGFLFAFANALALLEINIEQATIRTENGEVRDTFWIRDLHNRKIVDVEKLQELRFACALIKQFAYLLPHCPHPGQAIRQFRDLASRLLEDPGRAADFTSIQSAQTMQTLASLMGVSRFLWEDFLRMQHENLFPLIRTRTELEKTLDRQQWTAMLREQLQPGHSHQERVRILNDFKDREMFRIDLRHITHIIGDVTFARELTALTDVVVTQTAALCHADIRSRFGRPMVDGKPCDWGIFAAGKYGGSEMGFASDLELLFVYRGQGFTNGERRVDNSRYFEEFVRAFLKALKSRKEGIFEIDLRLRPFGSKGTLACSLAAFRDYYTPDGPAEQFERLAMVKLRPITGEYPLPDEVMQARNAFVYSGRSIDYANIRHLRERQIAELVGSGKVNLKLSAGGLVDIEYYLQARLIECGAEHPEVRVPNAMQGLKRLEARGILASDHARDIRRAYSCFRRTIDALRAVRGNARDLTVPEIGSPDYLYLSRRLGFESPEQLEAEIEWSRQLSRSLWADVS</sequence>
<dbReference type="CDD" id="cd04873">
    <property type="entry name" value="ACT_UUR-ACR-like"/>
    <property type="match status" value="1"/>
</dbReference>
<dbReference type="CDD" id="cd05401">
    <property type="entry name" value="NT_GlnE_GlnD_like"/>
    <property type="match status" value="1"/>
</dbReference>
<dbReference type="PANTHER" id="PTHR30621">
    <property type="entry name" value="GLUTAMINE SYNTHETASE ADENYLYLTRANSFERASE"/>
    <property type="match status" value="1"/>
</dbReference>
<evidence type="ECO:0000259" key="7">
    <source>
        <dbReference type="PROSITE" id="PS51671"/>
    </source>
</evidence>
<evidence type="ECO:0000313" key="8">
    <source>
        <dbReference type="EMBL" id="APG25585.1"/>
    </source>
</evidence>
<dbReference type="InterPro" id="IPR043519">
    <property type="entry name" value="NT_sf"/>
</dbReference>
<dbReference type="PANTHER" id="PTHR30621:SF0">
    <property type="entry name" value="BIFUNCTIONAL GLUTAMINE SYNTHETASE ADENYLYLTRANSFERASE_ADENYLYL-REMOVING ENZYME"/>
    <property type="match status" value="1"/>
</dbReference>
<dbReference type="OrthoDB" id="9759366at2"/>
<dbReference type="InterPro" id="IPR002912">
    <property type="entry name" value="ACT_dom"/>
</dbReference>
<evidence type="ECO:0000256" key="3">
    <source>
        <dbReference type="ARBA" id="ARBA00022741"/>
    </source>
</evidence>
<dbReference type="InterPro" id="IPR023057">
    <property type="entry name" value="GlnE"/>
</dbReference>
<dbReference type="SUPFAM" id="SSF81593">
    <property type="entry name" value="Nucleotidyltransferase substrate binding subunit/domain"/>
    <property type="match status" value="1"/>
</dbReference>
<dbReference type="InterPro" id="IPR005190">
    <property type="entry name" value="GlnE_rpt_dom"/>
</dbReference>
<dbReference type="SUPFAM" id="SSF55021">
    <property type="entry name" value="ACT-like"/>
    <property type="match status" value="2"/>
</dbReference>
<feature type="domain" description="ACT" evidence="7">
    <location>
        <begin position="40"/>
        <end position="140"/>
    </location>
</feature>
<keyword evidence="3" id="KW-0547">Nucleotide-binding</keyword>
<accession>A0A1L3GI69</accession>
<feature type="domain" description="ACT" evidence="7">
    <location>
        <begin position="166"/>
        <end position="245"/>
    </location>
</feature>
<name>A0A1L3GI69_SYNAC</name>
<evidence type="ECO:0000256" key="5">
    <source>
        <dbReference type="ARBA" id="ARBA00022842"/>
    </source>
</evidence>
<dbReference type="InterPro" id="IPR013546">
    <property type="entry name" value="PII_UdlTrfase/GS_AdlTrfase"/>
</dbReference>